<dbReference type="STRING" id="1577792.QX51_04405"/>
<dbReference type="RefSeq" id="WP_039678700.1">
    <property type="nucleotide sequence ID" value="NZ_JAWGXO010000021.1"/>
</dbReference>
<dbReference type="Pfam" id="PF12850">
    <property type="entry name" value="Metallophos_2"/>
    <property type="match status" value="1"/>
</dbReference>
<dbReference type="InterPro" id="IPR029052">
    <property type="entry name" value="Metallo-depent_PP-like"/>
</dbReference>
<protein>
    <recommendedName>
        <fullName evidence="2">Phosphoesterase</fullName>
        <ecNumber evidence="2">3.1.4.-</ecNumber>
    </recommendedName>
</protein>
<comment type="similarity">
    <text evidence="1 2">Belongs to the metallophosphoesterase superfamily. YfcE family.</text>
</comment>
<dbReference type="EMBL" id="JWHR01000047">
    <property type="protein sequence ID" value="KHS58179.1"/>
    <property type="molecule type" value="Genomic_DNA"/>
</dbReference>
<gene>
    <name evidence="4" type="ORF">QX51_04405</name>
</gene>
<comment type="caution">
    <text evidence="4">The sequence shown here is derived from an EMBL/GenBank/DDBJ whole genome shotgun (WGS) entry which is preliminary data.</text>
</comment>
<dbReference type="Proteomes" id="UP000031189">
    <property type="component" value="Unassembled WGS sequence"/>
</dbReference>
<dbReference type="CDD" id="cd00841">
    <property type="entry name" value="MPP_YfcE"/>
    <property type="match status" value="1"/>
</dbReference>
<sequence length="162" mass="18410">MKIGIISDTHGDMRSIDRAIPYLKKCDLIIHAGDYINDAEYIYYATDVNVKCVKGNCDSYDCYSYSIDGDNELKFSVNNKNFFVCHGHYHNVKIGINSLYRFAKDNNIDFVVFGHTHIPIYETIDNITFINPGSLAYPRGGSNKAFGILTIDNNISYEEIKI</sequence>
<accession>A0A0B3VZF7</accession>
<evidence type="ECO:0000256" key="2">
    <source>
        <dbReference type="RuleBase" id="RU362039"/>
    </source>
</evidence>
<dbReference type="NCBIfam" id="TIGR00040">
    <property type="entry name" value="yfcE"/>
    <property type="match status" value="1"/>
</dbReference>
<proteinExistence type="inferred from homology"/>
<evidence type="ECO:0000256" key="1">
    <source>
        <dbReference type="ARBA" id="ARBA00008950"/>
    </source>
</evidence>
<feature type="domain" description="Calcineurin-like phosphoesterase" evidence="3">
    <location>
        <begin position="1"/>
        <end position="153"/>
    </location>
</feature>
<dbReference type="GO" id="GO:0016787">
    <property type="term" value="F:hydrolase activity"/>
    <property type="evidence" value="ECO:0007669"/>
    <property type="project" value="UniProtKB-UniRule"/>
</dbReference>
<dbReference type="InterPro" id="IPR000979">
    <property type="entry name" value="Phosphodiesterase_MJ0936/Vps29"/>
</dbReference>
<evidence type="ECO:0000313" key="5">
    <source>
        <dbReference type="Proteomes" id="UP000031189"/>
    </source>
</evidence>
<dbReference type="SUPFAM" id="SSF56300">
    <property type="entry name" value="Metallo-dependent phosphatases"/>
    <property type="match status" value="1"/>
</dbReference>
<organism evidence="4 5">
    <name type="scientific">Terrisporobacter othiniensis</name>
    <dbReference type="NCBI Taxonomy" id="1577792"/>
    <lineage>
        <taxon>Bacteria</taxon>
        <taxon>Bacillati</taxon>
        <taxon>Bacillota</taxon>
        <taxon>Clostridia</taxon>
        <taxon>Peptostreptococcales</taxon>
        <taxon>Peptostreptococcaceae</taxon>
        <taxon>Terrisporobacter</taxon>
    </lineage>
</organism>
<name>A0A0B3VZF7_9FIRM</name>
<keyword evidence="2" id="KW-0479">Metal-binding</keyword>
<dbReference type="GO" id="GO:0046872">
    <property type="term" value="F:metal ion binding"/>
    <property type="evidence" value="ECO:0007669"/>
    <property type="project" value="UniProtKB-KW"/>
</dbReference>
<keyword evidence="5" id="KW-1185">Reference proteome</keyword>
<dbReference type="AlphaFoldDB" id="A0A0B3VZF7"/>
<evidence type="ECO:0000259" key="3">
    <source>
        <dbReference type="Pfam" id="PF12850"/>
    </source>
</evidence>
<dbReference type="EC" id="3.1.4.-" evidence="2"/>
<dbReference type="OrthoDB" id="9800565at2"/>
<reference evidence="4 5" key="1">
    <citation type="submission" date="2014-12" db="EMBL/GenBank/DDBJ databases">
        <title>Draft genome sequence of Terrisporobacter sp. 08-306576, isolated from the blood culture of a bacteremia patient.</title>
        <authorList>
            <person name="Lund L.C."/>
            <person name="Sydenham T.V."/>
            <person name="Hogh S.V."/>
            <person name="Skov M.N."/>
            <person name="Kemp M."/>
            <person name="Justesen U.S."/>
        </authorList>
    </citation>
    <scope>NUCLEOTIDE SEQUENCE [LARGE SCALE GENOMIC DNA]</scope>
    <source>
        <strain evidence="4 5">08-306576</strain>
    </source>
</reference>
<dbReference type="Gene3D" id="3.60.21.10">
    <property type="match status" value="1"/>
</dbReference>
<evidence type="ECO:0000313" key="4">
    <source>
        <dbReference type="EMBL" id="KHS58179.1"/>
    </source>
</evidence>
<dbReference type="InterPro" id="IPR024654">
    <property type="entry name" value="Calcineurin-like_PHP_lpxH"/>
</dbReference>
<comment type="cofactor">
    <cofactor evidence="2">
        <name>a divalent metal cation</name>
        <dbReference type="ChEBI" id="CHEBI:60240"/>
    </cofactor>
</comment>
<dbReference type="InterPro" id="IPR041802">
    <property type="entry name" value="MPP_YfcE"/>
</dbReference>
<dbReference type="PANTHER" id="PTHR11124">
    <property type="entry name" value="VACUOLAR SORTING PROTEIN VPS29"/>
    <property type="match status" value="1"/>
</dbReference>